<evidence type="ECO:0000256" key="8">
    <source>
        <dbReference type="ARBA" id="ARBA00023136"/>
    </source>
</evidence>
<protein>
    <recommendedName>
        <fullName evidence="9">V-type proton ATPase subunit a</fullName>
    </recommendedName>
</protein>
<keyword evidence="8 9" id="KW-0472">Membrane</keyword>
<evidence type="ECO:0000256" key="2">
    <source>
        <dbReference type="ARBA" id="ARBA00009904"/>
    </source>
</evidence>
<dbReference type="EMBL" id="JAEPRE010000007">
    <property type="protein sequence ID" value="KAG2237315.1"/>
    <property type="molecule type" value="Genomic_DNA"/>
</dbReference>
<dbReference type="GO" id="GO:0051117">
    <property type="term" value="F:ATPase binding"/>
    <property type="evidence" value="ECO:0007669"/>
    <property type="project" value="TreeGrafter"/>
</dbReference>
<keyword evidence="10" id="KW-0175">Coiled coil</keyword>
<dbReference type="GO" id="GO:0000329">
    <property type="term" value="C:fungal-type vacuole membrane"/>
    <property type="evidence" value="ECO:0007669"/>
    <property type="project" value="TreeGrafter"/>
</dbReference>
<comment type="function">
    <text evidence="9">Essential component of the vacuolar proton pump (V-ATPase), a multimeric enzyme that catalyzes the translocation of protons across the membranes. Required for assembly and activity of the V-ATPase.</text>
</comment>
<dbReference type="PANTHER" id="PTHR11629">
    <property type="entry name" value="VACUOLAR PROTON ATPASES"/>
    <property type="match status" value="1"/>
</dbReference>
<keyword evidence="13" id="KW-1185">Reference proteome</keyword>
<evidence type="ECO:0000256" key="9">
    <source>
        <dbReference type="RuleBase" id="RU361189"/>
    </source>
</evidence>
<feature type="transmembrane region" description="Helical" evidence="9">
    <location>
        <begin position="462"/>
        <end position="481"/>
    </location>
</feature>
<dbReference type="Proteomes" id="UP000613177">
    <property type="component" value="Unassembled WGS sequence"/>
</dbReference>
<feature type="transmembrane region" description="Helical" evidence="9">
    <location>
        <begin position="417"/>
        <end position="441"/>
    </location>
</feature>
<dbReference type="Pfam" id="PF01496">
    <property type="entry name" value="V_ATPase_I"/>
    <property type="match status" value="1"/>
</dbReference>
<comment type="caution">
    <text evidence="12">The sequence shown here is derived from an EMBL/GenBank/DDBJ whole genome shotgun (WGS) entry which is preliminary data.</text>
</comment>
<dbReference type="InterPro" id="IPR026028">
    <property type="entry name" value="V-type_ATPase_116kDa_su_euka"/>
</dbReference>
<feature type="transmembrane region" description="Helical" evidence="9">
    <location>
        <begin position="764"/>
        <end position="785"/>
    </location>
</feature>
<keyword evidence="5 9" id="KW-0375">Hydrogen ion transport</keyword>
<evidence type="ECO:0000256" key="11">
    <source>
        <dbReference type="SAM" id="MobiDB-lite"/>
    </source>
</evidence>
<organism evidence="12 13">
    <name type="scientific">Thamnidium elegans</name>
    <dbReference type="NCBI Taxonomy" id="101142"/>
    <lineage>
        <taxon>Eukaryota</taxon>
        <taxon>Fungi</taxon>
        <taxon>Fungi incertae sedis</taxon>
        <taxon>Mucoromycota</taxon>
        <taxon>Mucoromycotina</taxon>
        <taxon>Mucoromycetes</taxon>
        <taxon>Mucorales</taxon>
        <taxon>Mucorineae</taxon>
        <taxon>Mucoraceae</taxon>
        <taxon>Thamnidium</taxon>
    </lineage>
</organism>
<keyword evidence="6 9" id="KW-1133">Transmembrane helix</keyword>
<evidence type="ECO:0000256" key="6">
    <source>
        <dbReference type="ARBA" id="ARBA00022989"/>
    </source>
</evidence>
<sequence>MAPSTLFRSEEMSLIQLYIPAEVAQPCVAELGELGKVQFRDLNPEVNAFQRSFVSEIRRLDEMERQCRFFQSQLVKTDIQTRPLTPAAYRSRARSAQEVDDLEENLKEYEGRVSQMNSSYESLQRRYLQLTELRYVLRESSSFFDEARHRQDTIRQSLDEQDDSAPLLENDVEQVNHDLDTMHLGYVTGVIPRARMQTFERVLWRSLRGNLYLRSAEIEESITDPDTDGVVDKNVFCIFAHGNEIISKIKKVSESLGGTLYSIDDSADKRRESLLQITNRIEDLGNVLSTTNQARRSELLKVSENLTAWTTIVRKEKAIYHTMNLFNYDANRKCLIAEGWCPTNDMPLVQQALKEATDASGTSLPSIMTELQTKKTRPTYHRTNKFTEGFQGIIDAYGIARYREVNPGLFTIVSFPFLFAMMFGDIGHGFLLFLIALYLCVYEKKLASNNGEIFKMFFGGRYMMLMMGIFSIFTGIIYNDIFSLSLNVFKSGFDLPSNYTSLESVESIPNGNTYPIGFDPAWHGSENFLLFSNSYKMKQAIVVGVIHMSFAVCLNVFNHVYYKRKAFVWLEFLPQILFMESIFGYLIFCIMYKWSVNWWELDSAGNHIRNAPPNLLNMLIYMFLTPGTVNPEEQLFAGQGPVQLCLILIAVVCVPWMWFGKPLYLKKEASKHHYETVAADDNDTDEENRVAGDSTAEDDEEEEEFEFSEVMIHQTIHTIEFCLNCISNTASYLRLWALSLAHAQLSSVLWDMTLKIWFNLKGPIAVAGLVIGFAMWFILTLGILLSMEGLSAFLHALRLMWVEFDGKFYNGDGINFEPFTFSAILEPNTE</sequence>
<dbReference type="CDD" id="cd14686">
    <property type="entry name" value="bZIP"/>
    <property type="match status" value="1"/>
</dbReference>
<comment type="similarity">
    <text evidence="2 9">Belongs to the V-ATPase 116 kDa subunit family.</text>
</comment>
<evidence type="ECO:0000256" key="4">
    <source>
        <dbReference type="ARBA" id="ARBA00022692"/>
    </source>
</evidence>
<dbReference type="AlphaFoldDB" id="A0A8H7SZH0"/>
<feature type="transmembrane region" description="Helical" evidence="9">
    <location>
        <begin position="540"/>
        <end position="560"/>
    </location>
</feature>
<evidence type="ECO:0000256" key="7">
    <source>
        <dbReference type="ARBA" id="ARBA00023065"/>
    </source>
</evidence>
<keyword evidence="7 9" id="KW-0406">Ion transport</keyword>
<keyword evidence="4 9" id="KW-0812">Transmembrane</keyword>
<keyword evidence="3 9" id="KW-0813">Transport</keyword>
<evidence type="ECO:0000313" key="12">
    <source>
        <dbReference type="EMBL" id="KAG2237315.1"/>
    </source>
</evidence>
<dbReference type="PIRSF" id="PIRSF001293">
    <property type="entry name" value="ATP6V0A1"/>
    <property type="match status" value="1"/>
</dbReference>
<evidence type="ECO:0000256" key="3">
    <source>
        <dbReference type="ARBA" id="ARBA00022448"/>
    </source>
</evidence>
<dbReference type="InterPro" id="IPR002490">
    <property type="entry name" value="V-ATPase_116kDa_su"/>
</dbReference>
<evidence type="ECO:0000256" key="5">
    <source>
        <dbReference type="ARBA" id="ARBA00022781"/>
    </source>
</evidence>
<feature type="transmembrane region" description="Helical" evidence="9">
    <location>
        <begin position="572"/>
        <end position="594"/>
    </location>
</feature>
<evidence type="ECO:0000256" key="10">
    <source>
        <dbReference type="SAM" id="Coils"/>
    </source>
</evidence>
<feature type="coiled-coil region" evidence="10">
    <location>
        <begin position="92"/>
        <end position="126"/>
    </location>
</feature>
<feature type="transmembrane region" description="Helical" evidence="9">
    <location>
        <begin position="640"/>
        <end position="659"/>
    </location>
</feature>
<proteinExistence type="inferred from homology"/>
<dbReference type="GO" id="GO:0046961">
    <property type="term" value="F:proton-transporting ATPase activity, rotational mechanism"/>
    <property type="evidence" value="ECO:0007669"/>
    <property type="project" value="InterPro"/>
</dbReference>
<dbReference type="GO" id="GO:0000220">
    <property type="term" value="C:vacuolar proton-transporting V-type ATPase, V0 domain"/>
    <property type="evidence" value="ECO:0007669"/>
    <property type="project" value="InterPro"/>
</dbReference>
<evidence type="ECO:0000313" key="13">
    <source>
        <dbReference type="Proteomes" id="UP000613177"/>
    </source>
</evidence>
<comment type="subcellular location">
    <subcellularLocation>
        <location evidence="1">Membrane</location>
        <topology evidence="1">Multi-pass membrane protein</topology>
    </subcellularLocation>
</comment>
<dbReference type="GO" id="GO:0007035">
    <property type="term" value="P:vacuolar acidification"/>
    <property type="evidence" value="ECO:0007669"/>
    <property type="project" value="TreeGrafter"/>
</dbReference>
<accession>A0A8H7SZH0</accession>
<gene>
    <name evidence="12" type="ORF">INT48_009048</name>
</gene>
<dbReference type="PANTHER" id="PTHR11629:SF63">
    <property type="entry name" value="V-TYPE PROTON ATPASE SUBUNIT A"/>
    <property type="match status" value="1"/>
</dbReference>
<evidence type="ECO:0000256" key="1">
    <source>
        <dbReference type="ARBA" id="ARBA00004141"/>
    </source>
</evidence>
<name>A0A8H7SZH0_9FUNG</name>
<feature type="region of interest" description="Disordered" evidence="11">
    <location>
        <begin position="676"/>
        <end position="701"/>
    </location>
</feature>
<reference evidence="12" key="1">
    <citation type="submission" date="2021-01" db="EMBL/GenBank/DDBJ databases">
        <title>Metabolic potential, ecology and presence of endohyphal bacteria is reflected in genomic diversity of Mucoromycotina.</title>
        <authorList>
            <person name="Muszewska A."/>
            <person name="Okrasinska A."/>
            <person name="Steczkiewicz K."/>
            <person name="Drgas O."/>
            <person name="Orlowska M."/>
            <person name="Perlinska-Lenart U."/>
            <person name="Aleksandrzak-Piekarczyk T."/>
            <person name="Szatraj K."/>
            <person name="Zielenkiewicz U."/>
            <person name="Pilsyk S."/>
            <person name="Malc E."/>
            <person name="Mieczkowski P."/>
            <person name="Kruszewska J.S."/>
            <person name="Biernat P."/>
            <person name="Pawlowska J."/>
        </authorList>
    </citation>
    <scope>NUCLEOTIDE SEQUENCE</scope>
    <source>
        <strain evidence="12">WA0000018081</strain>
    </source>
</reference>